<dbReference type="AlphaFoldDB" id="A9A731"/>
<sequence>MRRLKAQISEEFLIATVAVLLVGAMFSVGIARDVFENGDIHSIKSGTVGVHFSSALNDEDENWDIENSIENYINNLKINPTSSESTLNIQNNASDPAIHYWLEGHGVNDILKYQVGDLEPEDLNIQDGIFLHENATYILVRRSGKATGKDESEIIINGLPIPENANVLFINATDYHDLIEFTITHTTENNGKGQFYLTINDFGSSKVTFASGNNGK</sequence>
<keyword evidence="1" id="KW-0812">Transmembrane</keyword>
<evidence type="ECO:0000313" key="2">
    <source>
        <dbReference type="EMBL" id="ABX01218.1"/>
    </source>
</evidence>
<dbReference type="eggNOG" id="arCOG06626">
    <property type="taxonomic scope" value="Archaea"/>
</dbReference>
<name>A9A731_METM6</name>
<keyword evidence="1" id="KW-0472">Membrane</keyword>
<reference evidence="2" key="1">
    <citation type="submission" date="2007-10" db="EMBL/GenBank/DDBJ databases">
        <title>Complete sequence of Methanococcus maripaludis C6.</title>
        <authorList>
            <consortium name="US DOE Joint Genome Institute"/>
            <person name="Copeland A."/>
            <person name="Lucas S."/>
            <person name="Lapidus A."/>
            <person name="Barry K."/>
            <person name="Glavina del Rio T."/>
            <person name="Dalin E."/>
            <person name="Tice H."/>
            <person name="Pitluck S."/>
            <person name="Clum A."/>
            <person name="Schmutz J."/>
            <person name="Larimer F."/>
            <person name="Land M."/>
            <person name="Hauser L."/>
            <person name="Kyrpides N."/>
            <person name="Mikhailova N."/>
            <person name="Sieprawska-Lupa M."/>
            <person name="Whitman W.B."/>
            <person name="Richardson P."/>
        </authorList>
    </citation>
    <scope>NUCLEOTIDE SEQUENCE [LARGE SCALE GENOMIC DNA]</scope>
    <source>
        <strain evidence="2">C6</strain>
    </source>
</reference>
<protein>
    <submittedName>
        <fullName evidence="2">Uncharacterized protein</fullName>
    </submittedName>
</protein>
<organism evidence="2">
    <name type="scientific">Methanococcus maripaludis (strain C6 / ATCC BAA-1332)</name>
    <dbReference type="NCBI Taxonomy" id="444158"/>
    <lineage>
        <taxon>Archaea</taxon>
        <taxon>Methanobacteriati</taxon>
        <taxon>Methanobacteriota</taxon>
        <taxon>Methanomada group</taxon>
        <taxon>Methanococci</taxon>
        <taxon>Methanococcales</taxon>
        <taxon>Methanococcaceae</taxon>
        <taxon>Methanococcus</taxon>
    </lineage>
</organism>
<feature type="transmembrane region" description="Helical" evidence="1">
    <location>
        <begin position="12"/>
        <end position="31"/>
    </location>
</feature>
<keyword evidence="1" id="KW-1133">Transmembrane helix</keyword>
<dbReference type="KEGG" id="mmx:MmarC6_0397"/>
<dbReference type="HOGENOM" id="CLU_1275332_0_0_2"/>
<proteinExistence type="predicted"/>
<dbReference type="EMBL" id="CP000867">
    <property type="protein sequence ID" value="ABX01218.1"/>
    <property type="molecule type" value="Genomic_DNA"/>
</dbReference>
<evidence type="ECO:0000256" key="1">
    <source>
        <dbReference type="SAM" id="Phobius"/>
    </source>
</evidence>
<accession>A9A731</accession>
<gene>
    <name evidence="2" type="ordered locus">MmarC6_0397</name>
</gene>